<protein>
    <submittedName>
        <fullName evidence="1">Uncharacterized protein</fullName>
    </submittedName>
</protein>
<keyword evidence="2" id="KW-1185">Reference proteome</keyword>
<dbReference type="Proteomes" id="UP001379533">
    <property type="component" value="Chromosome"/>
</dbReference>
<name>A0ABZ2KCH5_9BACT</name>
<dbReference type="EMBL" id="CP089982">
    <property type="protein sequence ID" value="WXA96392.1"/>
    <property type="molecule type" value="Genomic_DNA"/>
</dbReference>
<dbReference type="RefSeq" id="WP_394847008.1">
    <property type="nucleotide sequence ID" value="NZ_CP089982.1"/>
</dbReference>
<evidence type="ECO:0000313" key="1">
    <source>
        <dbReference type="EMBL" id="WXA96392.1"/>
    </source>
</evidence>
<proteinExistence type="predicted"/>
<reference evidence="1 2" key="1">
    <citation type="submission" date="2021-12" db="EMBL/GenBank/DDBJ databases">
        <title>Discovery of the Pendulisporaceae a myxobacterial family with distinct sporulation behavior and unique specialized metabolism.</title>
        <authorList>
            <person name="Garcia R."/>
            <person name="Popoff A."/>
            <person name="Bader C.D."/>
            <person name="Loehr J."/>
            <person name="Walesch S."/>
            <person name="Walt C."/>
            <person name="Boldt J."/>
            <person name="Bunk B."/>
            <person name="Haeckl F.J.F.P.J."/>
            <person name="Gunesch A.P."/>
            <person name="Birkelbach J."/>
            <person name="Nuebel U."/>
            <person name="Pietschmann T."/>
            <person name="Bach T."/>
            <person name="Mueller R."/>
        </authorList>
    </citation>
    <scope>NUCLEOTIDE SEQUENCE [LARGE SCALE GENOMIC DNA]</scope>
    <source>
        <strain evidence="1 2">MSr12523</strain>
    </source>
</reference>
<accession>A0ABZ2KCH5</accession>
<gene>
    <name evidence="1" type="ORF">LZC95_06015</name>
</gene>
<organism evidence="1 2">
    <name type="scientific">Pendulispora brunnea</name>
    <dbReference type="NCBI Taxonomy" id="2905690"/>
    <lineage>
        <taxon>Bacteria</taxon>
        <taxon>Pseudomonadati</taxon>
        <taxon>Myxococcota</taxon>
        <taxon>Myxococcia</taxon>
        <taxon>Myxococcales</taxon>
        <taxon>Sorangiineae</taxon>
        <taxon>Pendulisporaceae</taxon>
        <taxon>Pendulispora</taxon>
    </lineage>
</organism>
<sequence length="324" mass="35405">MAPYVSSALVSLPASARIGAHTARLPPIFSWGIFECRLAADDMRVDMLFRVSRRGGGEEKLAEAWPRVEAQLAPVAPFVRAWLASEGELARSPLFWIEHDLLAGAPSAPFVQFCVDPRYPEGREALPPVALRALANAGIALLFGHEPDAAPLDCLARCAARLPEHASVLHVGVTPHRGTRDLRVLAGVPIAHTWEWLASIGWPGDRARAFDCLDLLGEHFTHASVQLDLGEAVRPTLALEFPLPRAGDDPAWKRFMARLVARGLADVEKAEAALRWIGDATNEVPGAPWLVNVQRQLDVKLVLRADGSCEAKAYLCFHPRFVLI</sequence>
<evidence type="ECO:0000313" key="2">
    <source>
        <dbReference type="Proteomes" id="UP001379533"/>
    </source>
</evidence>